<evidence type="ECO:0000259" key="12">
    <source>
        <dbReference type="Pfam" id="PF26002"/>
    </source>
</evidence>
<dbReference type="Pfam" id="PF25994">
    <property type="entry name" value="HH_AprE"/>
    <property type="match status" value="1"/>
</dbReference>
<accession>A0AAE5GP09</accession>
<keyword evidence="6" id="KW-0812">Transmembrane</keyword>
<comment type="similarity">
    <text evidence="2 9">Belongs to the membrane fusion protein (MFP) (TC 8.A.1) family.</text>
</comment>
<evidence type="ECO:0000256" key="1">
    <source>
        <dbReference type="ARBA" id="ARBA00004377"/>
    </source>
</evidence>
<dbReference type="InterPro" id="IPR058781">
    <property type="entry name" value="HH_AprE-like"/>
</dbReference>
<keyword evidence="8" id="KW-0472">Membrane</keyword>
<dbReference type="PANTHER" id="PTHR30386:SF17">
    <property type="entry name" value="ALKALINE PROTEASE SECRETION PROTEIN APRE"/>
    <property type="match status" value="1"/>
</dbReference>
<evidence type="ECO:0000313" key="14">
    <source>
        <dbReference type="Proteomes" id="UP000572722"/>
    </source>
</evidence>
<dbReference type="GO" id="GO:0005886">
    <property type="term" value="C:plasma membrane"/>
    <property type="evidence" value="ECO:0007669"/>
    <property type="project" value="UniProtKB-SubCell"/>
</dbReference>
<feature type="coiled-coil region" evidence="10">
    <location>
        <begin position="243"/>
        <end position="270"/>
    </location>
</feature>
<keyword evidence="3 9" id="KW-0813">Transport</keyword>
<keyword evidence="4 9" id="KW-1003">Cell membrane</keyword>
<dbReference type="AlphaFoldDB" id="A0AAE5GP09"/>
<evidence type="ECO:0000256" key="8">
    <source>
        <dbReference type="ARBA" id="ARBA00023136"/>
    </source>
</evidence>
<keyword evidence="7" id="KW-1133">Transmembrane helix</keyword>
<dbReference type="NCBIfam" id="TIGR01843">
    <property type="entry name" value="type_I_hlyD"/>
    <property type="match status" value="1"/>
</dbReference>
<dbReference type="EMBL" id="VTXO01000001">
    <property type="protein sequence ID" value="NOI80299.1"/>
    <property type="molecule type" value="Genomic_DNA"/>
</dbReference>
<evidence type="ECO:0000256" key="10">
    <source>
        <dbReference type="SAM" id="Coils"/>
    </source>
</evidence>
<dbReference type="Gene3D" id="2.40.30.170">
    <property type="match status" value="1"/>
</dbReference>
<reference evidence="13 14" key="1">
    <citation type="submission" date="2019-08" db="EMBL/GenBank/DDBJ databases">
        <title>Draft genome sequencing and comparative genomics of hatchery-associated Vibrios.</title>
        <authorList>
            <person name="Kehlet-Delgado H."/>
            <person name="Mueller R.S."/>
        </authorList>
    </citation>
    <scope>NUCLEOTIDE SEQUENCE [LARGE SCALE GENOMIC DNA]</scope>
    <source>
        <strain evidence="13 14">01-65-5-1</strain>
    </source>
</reference>
<proteinExistence type="inferred from homology"/>
<keyword evidence="10" id="KW-0175">Coiled coil</keyword>
<name>A0AAE5GP09_9VIBR</name>
<evidence type="ECO:0000256" key="3">
    <source>
        <dbReference type="ARBA" id="ARBA00022448"/>
    </source>
</evidence>
<dbReference type="PRINTS" id="PR01490">
    <property type="entry name" value="RTXTOXIND"/>
</dbReference>
<dbReference type="RefSeq" id="WP_171320915.1">
    <property type="nucleotide sequence ID" value="NZ_VTXO01000001.1"/>
</dbReference>
<evidence type="ECO:0000256" key="4">
    <source>
        <dbReference type="ARBA" id="ARBA00022475"/>
    </source>
</evidence>
<evidence type="ECO:0000313" key="13">
    <source>
        <dbReference type="EMBL" id="NOI80299.1"/>
    </source>
</evidence>
<dbReference type="Gene3D" id="2.40.50.100">
    <property type="match status" value="1"/>
</dbReference>
<evidence type="ECO:0000256" key="7">
    <source>
        <dbReference type="ARBA" id="ARBA00022989"/>
    </source>
</evidence>
<dbReference type="Pfam" id="PF26002">
    <property type="entry name" value="Beta-barrel_AprE"/>
    <property type="match status" value="1"/>
</dbReference>
<comment type="caution">
    <text evidence="13">The sequence shown here is derived from an EMBL/GenBank/DDBJ whole genome shotgun (WGS) entry which is preliminary data.</text>
</comment>
<evidence type="ECO:0000256" key="6">
    <source>
        <dbReference type="ARBA" id="ARBA00022692"/>
    </source>
</evidence>
<organism evidence="13 14">
    <name type="scientific">Vibrio tubiashii</name>
    <dbReference type="NCBI Taxonomy" id="29498"/>
    <lineage>
        <taxon>Bacteria</taxon>
        <taxon>Pseudomonadati</taxon>
        <taxon>Pseudomonadota</taxon>
        <taxon>Gammaproteobacteria</taxon>
        <taxon>Vibrionales</taxon>
        <taxon>Vibrionaceae</taxon>
        <taxon>Vibrio</taxon>
        <taxon>Vibrio oreintalis group</taxon>
    </lineage>
</organism>
<feature type="domain" description="AprE-like beta-barrel" evidence="12">
    <location>
        <begin position="313"/>
        <end position="399"/>
    </location>
</feature>
<feature type="coiled-coil region" evidence="10">
    <location>
        <begin position="141"/>
        <end position="182"/>
    </location>
</feature>
<protein>
    <recommendedName>
        <fullName evidence="9">Membrane fusion protein (MFP) family protein</fullName>
    </recommendedName>
</protein>
<dbReference type="InterPro" id="IPR050739">
    <property type="entry name" value="MFP"/>
</dbReference>
<keyword evidence="5 9" id="KW-0997">Cell inner membrane</keyword>
<evidence type="ECO:0000256" key="5">
    <source>
        <dbReference type="ARBA" id="ARBA00022519"/>
    </source>
</evidence>
<dbReference type="InterPro" id="IPR010129">
    <property type="entry name" value="T1SS_HlyD"/>
</dbReference>
<dbReference type="Proteomes" id="UP000572722">
    <property type="component" value="Unassembled WGS sequence"/>
</dbReference>
<sequence>MSLNNFKTIGLCTIFFGFFGFFSWAALSPLHSAAIAPGLIVVEGKKQEVQHYDGGIIKKIHVKESDTIAANQLLIELDGTKANSNYSQLKLQYYYELAKIDRLKSELALKDSIDFSDETLQISQDNRQILTNQKLLFQQRKQALEGSLKVLKERINQAEKQAESYTHRVKSEQESLALLQKQINMIASLLEKGFAARNQYLEMESKKQAILGRLGEYQSKEAEARLLIVETEQELLNNKVDFLTKVSDEIQLLEIKLAQIKQALTESKNILSRTKIYSPIAGKIVDLNINTIGAVISPGKTIVGIIPTEGNFIVEGRLNPKDIDEVRLGQTAMVRLSSYDIRKVSPISAIVIEISPDLIKNQNDETSYYRIKVKLDPLVIKQRSEISLYPGMPAEIMILLQERTTLDYLLNPVLDSMNKGMRES</sequence>
<comment type="subcellular location">
    <subcellularLocation>
        <location evidence="1 9">Cell inner membrane</location>
        <topology evidence="1 9">Single-pass membrane protein</topology>
    </subcellularLocation>
</comment>
<feature type="domain" description="AprE-like long alpha-helical hairpin" evidence="11">
    <location>
        <begin position="83"/>
        <end position="269"/>
    </location>
</feature>
<dbReference type="GO" id="GO:0015031">
    <property type="term" value="P:protein transport"/>
    <property type="evidence" value="ECO:0007669"/>
    <property type="project" value="InterPro"/>
</dbReference>
<dbReference type="InterPro" id="IPR058982">
    <property type="entry name" value="Beta-barrel_AprE"/>
</dbReference>
<dbReference type="PANTHER" id="PTHR30386">
    <property type="entry name" value="MEMBRANE FUSION SUBUNIT OF EMRAB-TOLC MULTIDRUG EFFLUX PUMP"/>
    <property type="match status" value="1"/>
</dbReference>
<gene>
    <name evidence="13" type="ORF">F0237_06420</name>
</gene>
<evidence type="ECO:0000256" key="2">
    <source>
        <dbReference type="ARBA" id="ARBA00009477"/>
    </source>
</evidence>
<evidence type="ECO:0000256" key="9">
    <source>
        <dbReference type="RuleBase" id="RU365093"/>
    </source>
</evidence>
<evidence type="ECO:0000259" key="11">
    <source>
        <dbReference type="Pfam" id="PF25994"/>
    </source>
</evidence>